<evidence type="ECO:0000313" key="3">
    <source>
        <dbReference type="Proteomes" id="UP001153269"/>
    </source>
</evidence>
<feature type="region of interest" description="Disordered" evidence="1">
    <location>
        <begin position="1"/>
        <end position="23"/>
    </location>
</feature>
<feature type="non-terminal residue" evidence="2">
    <location>
        <position position="96"/>
    </location>
</feature>
<dbReference type="Proteomes" id="UP001153269">
    <property type="component" value="Unassembled WGS sequence"/>
</dbReference>
<dbReference type="AlphaFoldDB" id="A0A9N7YW87"/>
<sequence>VWERDREERHEATETGGGDKEARDILQAELKGKTQKHSECMAGCGGAAQGAFLESGGPHRAKQGPRAWMRASFVGHKALSVLGKAMAMGTPPRAGH</sequence>
<dbReference type="EMBL" id="CADEAL010002399">
    <property type="protein sequence ID" value="CAB1440113.1"/>
    <property type="molecule type" value="Genomic_DNA"/>
</dbReference>
<keyword evidence="3" id="KW-1185">Reference proteome</keyword>
<protein>
    <submittedName>
        <fullName evidence="2">Uncharacterized protein</fullName>
    </submittedName>
</protein>
<gene>
    <name evidence="2" type="ORF">PLEPLA_LOCUS27879</name>
</gene>
<evidence type="ECO:0000256" key="1">
    <source>
        <dbReference type="SAM" id="MobiDB-lite"/>
    </source>
</evidence>
<name>A0A9N7YW87_PLEPL</name>
<organism evidence="2 3">
    <name type="scientific">Pleuronectes platessa</name>
    <name type="common">European plaice</name>
    <dbReference type="NCBI Taxonomy" id="8262"/>
    <lineage>
        <taxon>Eukaryota</taxon>
        <taxon>Metazoa</taxon>
        <taxon>Chordata</taxon>
        <taxon>Craniata</taxon>
        <taxon>Vertebrata</taxon>
        <taxon>Euteleostomi</taxon>
        <taxon>Actinopterygii</taxon>
        <taxon>Neopterygii</taxon>
        <taxon>Teleostei</taxon>
        <taxon>Neoteleostei</taxon>
        <taxon>Acanthomorphata</taxon>
        <taxon>Carangaria</taxon>
        <taxon>Pleuronectiformes</taxon>
        <taxon>Pleuronectoidei</taxon>
        <taxon>Pleuronectidae</taxon>
        <taxon>Pleuronectes</taxon>
    </lineage>
</organism>
<proteinExistence type="predicted"/>
<comment type="caution">
    <text evidence="2">The sequence shown here is derived from an EMBL/GenBank/DDBJ whole genome shotgun (WGS) entry which is preliminary data.</text>
</comment>
<accession>A0A9N7YW87</accession>
<evidence type="ECO:0000313" key="2">
    <source>
        <dbReference type="EMBL" id="CAB1440113.1"/>
    </source>
</evidence>
<reference evidence="2" key="1">
    <citation type="submission" date="2020-03" db="EMBL/GenBank/DDBJ databases">
        <authorList>
            <person name="Weist P."/>
        </authorList>
    </citation>
    <scope>NUCLEOTIDE SEQUENCE</scope>
</reference>